<evidence type="ECO:0000313" key="1">
    <source>
        <dbReference type="EMBL" id="GBP38856.1"/>
    </source>
</evidence>
<organism evidence="1 2">
    <name type="scientific">Eumeta variegata</name>
    <name type="common">Bagworm moth</name>
    <name type="synonym">Eumeta japonica</name>
    <dbReference type="NCBI Taxonomy" id="151549"/>
    <lineage>
        <taxon>Eukaryota</taxon>
        <taxon>Metazoa</taxon>
        <taxon>Ecdysozoa</taxon>
        <taxon>Arthropoda</taxon>
        <taxon>Hexapoda</taxon>
        <taxon>Insecta</taxon>
        <taxon>Pterygota</taxon>
        <taxon>Neoptera</taxon>
        <taxon>Endopterygota</taxon>
        <taxon>Lepidoptera</taxon>
        <taxon>Glossata</taxon>
        <taxon>Ditrysia</taxon>
        <taxon>Tineoidea</taxon>
        <taxon>Psychidae</taxon>
        <taxon>Oiketicinae</taxon>
        <taxon>Eumeta</taxon>
    </lineage>
</organism>
<dbReference type="AlphaFoldDB" id="A0A4C1VIR3"/>
<gene>
    <name evidence="1" type="ORF">EVAR_32372_1</name>
</gene>
<protein>
    <submittedName>
        <fullName evidence="1">Uncharacterized protein</fullName>
    </submittedName>
</protein>
<sequence length="128" mass="13580">MSPQTAAESAASSSVARPADAASVFIRSKLRSLRACAVVGVFAAGKRRIVPPPAARSAVVSNFIWREEAVVNTRRCQVARRSQQGKHRCSFDPVTVQPIGRNELAIGTSAALFTETNKLGVGWNSVSG</sequence>
<accession>A0A4C1VIR3</accession>
<reference evidence="1 2" key="1">
    <citation type="journal article" date="2019" name="Commun. Biol.">
        <title>The bagworm genome reveals a unique fibroin gene that provides high tensile strength.</title>
        <authorList>
            <person name="Kono N."/>
            <person name="Nakamura H."/>
            <person name="Ohtoshi R."/>
            <person name="Tomita M."/>
            <person name="Numata K."/>
            <person name="Arakawa K."/>
        </authorList>
    </citation>
    <scope>NUCLEOTIDE SEQUENCE [LARGE SCALE GENOMIC DNA]</scope>
</reference>
<evidence type="ECO:0000313" key="2">
    <source>
        <dbReference type="Proteomes" id="UP000299102"/>
    </source>
</evidence>
<proteinExistence type="predicted"/>
<dbReference type="EMBL" id="BGZK01000355">
    <property type="protein sequence ID" value="GBP38856.1"/>
    <property type="molecule type" value="Genomic_DNA"/>
</dbReference>
<dbReference type="Proteomes" id="UP000299102">
    <property type="component" value="Unassembled WGS sequence"/>
</dbReference>
<name>A0A4C1VIR3_EUMVA</name>
<keyword evidence="2" id="KW-1185">Reference proteome</keyword>
<comment type="caution">
    <text evidence="1">The sequence shown here is derived from an EMBL/GenBank/DDBJ whole genome shotgun (WGS) entry which is preliminary data.</text>
</comment>